<dbReference type="AlphaFoldDB" id="A0A7E4VKC1"/>
<dbReference type="InterPro" id="IPR036055">
    <property type="entry name" value="LDL_receptor-like_sf"/>
</dbReference>
<dbReference type="CDD" id="cd00112">
    <property type="entry name" value="LDLa"/>
    <property type="match status" value="1"/>
</dbReference>
<keyword evidence="1" id="KW-0677">Repeat</keyword>
<keyword evidence="7" id="KW-1185">Reference proteome</keyword>
<dbReference type="PANTHER" id="PTHR24251:SF28">
    <property type="entry name" value="NEUROPILIN AND TOLLOID-LIKE, ISOFORM B"/>
    <property type="match status" value="1"/>
</dbReference>
<keyword evidence="5" id="KW-1133">Transmembrane helix</keyword>
<dbReference type="SMART" id="SM00192">
    <property type="entry name" value="LDLa"/>
    <property type="match status" value="1"/>
</dbReference>
<dbReference type="SUPFAM" id="SSF49854">
    <property type="entry name" value="Spermadhesin, CUB domain"/>
    <property type="match status" value="2"/>
</dbReference>
<feature type="disulfide bond" evidence="3">
    <location>
        <begin position="433"/>
        <end position="451"/>
    </location>
</feature>
<organism evidence="7 8">
    <name type="scientific">Panagrellus redivivus</name>
    <name type="common">Microworm</name>
    <dbReference type="NCBI Taxonomy" id="6233"/>
    <lineage>
        <taxon>Eukaryota</taxon>
        <taxon>Metazoa</taxon>
        <taxon>Ecdysozoa</taxon>
        <taxon>Nematoda</taxon>
        <taxon>Chromadorea</taxon>
        <taxon>Rhabditida</taxon>
        <taxon>Tylenchina</taxon>
        <taxon>Panagrolaimomorpha</taxon>
        <taxon>Panagrolaimoidea</taxon>
        <taxon>Panagrolaimidae</taxon>
        <taxon>Panagrellus</taxon>
    </lineage>
</organism>
<feature type="transmembrane region" description="Helical" evidence="5">
    <location>
        <begin position="474"/>
        <end position="495"/>
    </location>
</feature>
<dbReference type="SUPFAM" id="SSF57424">
    <property type="entry name" value="LDL receptor-like module"/>
    <property type="match status" value="1"/>
</dbReference>
<accession>A0A7E4VKC1</accession>
<evidence type="ECO:0000256" key="1">
    <source>
        <dbReference type="ARBA" id="ARBA00022737"/>
    </source>
</evidence>
<dbReference type="Gene3D" id="4.10.400.10">
    <property type="entry name" value="Low-density Lipoprotein Receptor"/>
    <property type="match status" value="1"/>
</dbReference>
<feature type="region of interest" description="Disordered" evidence="4">
    <location>
        <begin position="1"/>
        <end position="21"/>
    </location>
</feature>
<dbReference type="Proteomes" id="UP000492821">
    <property type="component" value="Unassembled WGS sequence"/>
</dbReference>
<dbReference type="InterPro" id="IPR035914">
    <property type="entry name" value="Sperma_CUB_dom_sf"/>
</dbReference>
<keyword evidence="5" id="KW-0812">Transmembrane</keyword>
<dbReference type="InterPro" id="IPR002172">
    <property type="entry name" value="LDrepeatLR_classA_rpt"/>
</dbReference>
<sequence length="648" mass="71051">MPFSGASKNLSSATGPVKHQSTTTSFSQASLDAVVVEVVAVVVVVIQLLPEAALSVAADDARCHHASSTLLLLALAHALTTEMSVLLLALRNHHDDDPDSGHRDMLIRGSVDAFSSAKSPPPTALSSSSTSTSTEFIDASPEGLLALVDDAVDNCREFQSGGMAGLNEFASPGFPHKYPANVDCVRVIFAPPSYDIVLGFKNIFQIEASYEDSLLKEPSTISANCPNDYLEVRDGRYSFSPLIGQFCGMRAPTSEIRARSGFMWLHFHSDNLLEYRGFMAEYEFLRGPVFGYGTFRPLDCFFTFEMPLDGYIDTTSFQTFYRDHRNSSGPLDCVWQVQVPKWLSVAVFAEEFSLAIPNQCQQNFLELYAGLTADAPLKRYCGVTANHVYSNHATVYIRIFGAGPAAVLNTKLRILFSTYIPLKNCSTHDLFSCGDDICIPRELVCNGHANCLYGRDEHTCGTVTEAKSILHSGYFSLLFFIIVVLVVVVFLFVWYRPCGHHEAKVDAYLKELCTAPPPGLNTYSRQRQRAASRRVNSLLVDFSLSAESSPSLTPRQHHEHCSVVGNGSCVTAASAGPEQRRNTDFLVPSRPRSIRSQRRLQSLQVSSLATTSYNHRGSGGTVIEVAELDESPMEAETSFCSGIPTHVV</sequence>
<comment type="caution">
    <text evidence="3">Lacks conserved residue(s) required for the propagation of feature annotation.</text>
</comment>
<evidence type="ECO:0000256" key="2">
    <source>
        <dbReference type="ARBA" id="ARBA00023157"/>
    </source>
</evidence>
<keyword evidence="5" id="KW-0472">Membrane</keyword>
<feature type="region of interest" description="Disordered" evidence="4">
    <location>
        <begin position="113"/>
        <end position="134"/>
    </location>
</feature>
<feature type="disulfide bond" evidence="3">
    <location>
        <begin position="445"/>
        <end position="460"/>
    </location>
</feature>
<evidence type="ECO:0000313" key="8">
    <source>
        <dbReference type="WBParaSite" id="Pan_g21207.t1"/>
    </source>
</evidence>
<reference evidence="8" key="2">
    <citation type="submission" date="2020-10" db="UniProtKB">
        <authorList>
            <consortium name="WormBaseParasite"/>
        </authorList>
    </citation>
    <scope>IDENTIFICATION</scope>
</reference>
<feature type="domain" description="CUB" evidence="6">
    <location>
        <begin position="155"/>
        <end position="285"/>
    </location>
</feature>
<protein>
    <submittedName>
        <fullName evidence="8">CUB domain-containing protein</fullName>
    </submittedName>
</protein>
<reference evidence="7" key="1">
    <citation type="journal article" date="2013" name="Genetics">
        <title>The draft genome and transcriptome of Panagrellus redivivus are shaped by the harsh demands of a free-living lifestyle.</title>
        <authorList>
            <person name="Srinivasan J."/>
            <person name="Dillman A.R."/>
            <person name="Macchietto M.G."/>
            <person name="Heikkinen L."/>
            <person name="Lakso M."/>
            <person name="Fracchia K.M."/>
            <person name="Antoshechkin I."/>
            <person name="Mortazavi A."/>
            <person name="Wong G."/>
            <person name="Sternberg P.W."/>
        </authorList>
    </citation>
    <scope>NUCLEOTIDE SEQUENCE [LARGE SCALE GENOMIC DNA]</scope>
    <source>
        <strain evidence="7">MT8872</strain>
    </source>
</reference>
<dbReference type="Pfam" id="PF00057">
    <property type="entry name" value="Ldl_recept_a"/>
    <property type="match status" value="1"/>
</dbReference>
<dbReference type="Pfam" id="PF00431">
    <property type="entry name" value="CUB"/>
    <property type="match status" value="2"/>
</dbReference>
<evidence type="ECO:0000256" key="4">
    <source>
        <dbReference type="SAM" id="MobiDB-lite"/>
    </source>
</evidence>
<evidence type="ECO:0000256" key="5">
    <source>
        <dbReference type="SAM" id="Phobius"/>
    </source>
</evidence>
<dbReference type="CDD" id="cd00041">
    <property type="entry name" value="CUB"/>
    <property type="match status" value="2"/>
</dbReference>
<dbReference type="PROSITE" id="PS50068">
    <property type="entry name" value="LDLRA_2"/>
    <property type="match status" value="1"/>
</dbReference>
<dbReference type="PROSITE" id="PS01180">
    <property type="entry name" value="CUB"/>
    <property type="match status" value="2"/>
</dbReference>
<dbReference type="PANTHER" id="PTHR24251">
    <property type="entry name" value="OVOCHYMASE-RELATED"/>
    <property type="match status" value="1"/>
</dbReference>
<dbReference type="Gene3D" id="2.60.120.290">
    <property type="entry name" value="Spermadhesin, CUB domain"/>
    <property type="match status" value="2"/>
</dbReference>
<dbReference type="SMART" id="SM00042">
    <property type="entry name" value="CUB"/>
    <property type="match status" value="2"/>
</dbReference>
<keyword evidence="2 3" id="KW-1015">Disulfide bond</keyword>
<dbReference type="WBParaSite" id="Pan_g21207.t1">
    <property type="protein sequence ID" value="Pan_g21207.t1"/>
    <property type="gene ID" value="Pan_g21207"/>
</dbReference>
<name>A0A7E4VKC1_PANRE</name>
<evidence type="ECO:0000313" key="7">
    <source>
        <dbReference type="Proteomes" id="UP000492821"/>
    </source>
</evidence>
<proteinExistence type="predicted"/>
<feature type="compositionally biased region" description="Low complexity" evidence="4">
    <location>
        <begin position="124"/>
        <end position="134"/>
    </location>
</feature>
<dbReference type="InterPro" id="IPR000859">
    <property type="entry name" value="CUB_dom"/>
</dbReference>
<evidence type="ECO:0000259" key="6">
    <source>
        <dbReference type="PROSITE" id="PS01180"/>
    </source>
</evidence>
<evidence type="ECO:0000256" key="3">
    <source>
        <dbReference type="PROSITE-ProRule" id="PRU00124"/>
    </source>
</evidence>
<feature type="domain" description="CUB" evidence="6">
    <location>
        <begin position="300"/>
        <end position="382"/>
    </location>
</feature>